<dbReference type="Proteomes" id="UP000075320">
    <property type="component" value="Unassembled WGS sequence"/>
</dbReference>
<name>A0A150WP18_BDEBC</name>
<comment type="similarity">
    <text evidence="2">Belongs to the ABC-4 integral membrane protein family. LolC/E subfamily.</text>
</comment>
<feature type="domain" description="MacB-like periplasmic core" evidence="9">
    <location>
        <begin position="19"/>
        <end position="238"/>
    </location>
</feature>
<dbReference type="Pfam" id="PF12704">
    <property type="entry name" value="MacB_PCD"/>
    <property type="match status" value="1"/>
</dbReference>
<evidence type="ECO:0000313" key="11">
    <source>
        <dbReference type="Proteomes" id="UP000075320"/>
    </source>
</evidence>
<dbReference type="InterPro" id="IPR025857">
    <property type="entry name" value="MacB_PCD"/>
</dbReference>
<dbReference type="AlphaFoldDB" id="A0A150WP18"/>
<evidence type="ECO:0000256" key="1">
    <source>
        <dbReference type="ARBA" id="ARBA00004651"/>
    </source>
</evidence>
<dbReference type="OrthoDB" id="5288637at2"/>
<dbReference type="RefSeq" id="WP_061833605.1">
    <property type="nucleotide sequence ID" value="NZ_LUKE01000001.1"/>
</dbReference>
<keyword evidence="6 7" id="KW-0472">Membrane</keyword>
<feature type="transmembrane region" description="Helical" evidence="7">
    <location>
        <begin position="268"/>
        <end position="291"/>
    </location>
</feature>
<dbReference type="InterPro" id="IPR003838">
    <property type="entry name" value="ABC3_permease_C"/>
</dbReference>
<evidence type="ECO:0000256" key="3">
    <source>
        <dbReference type="ARBA" id="ARBA00022475"/>
    </source>
</evidence>
<evidence type="ECO:0000259" key="8">
    <source>
        <dbReference type="Pfam" id="PF02687"/>
    </source>
</evidence>
<protein>
    <submittedName>
        <fullName evidence="10">Lipoprotein ABC transporter permease</fullName>
    </submittedName>
</protein>
<dbReference type="GO" id="GO:0044874">
    <property type="term" value="P:lipoprotein localization to outer membrane"/>
    <property type="evidence" value="ECO:0007669"/>
    <property type="project" value="TreeGrafter"/>
</dbReference>
<evidence type="ECO:0000256" key="5">
    <source>
        <dbReference type="ARBA" id="ARBA00022989"/>
    </source>
</evidence>
<gene>
    <name evidence="10" type="ORF">AZI86_02940</name>
</gene>
<dbReference type="GO" id="GO:0098797">
    <property type="term" value="C:plasma membrane protein complex"/>
    <property type="evidence" value="ECO:0007669"/>
    <property type="project" value="TreeGrafter"/>
</dbReference>
<keyword evidence="11" id="KW-1185">Reference proteome</keyword>
<organism evidence="10 11">
    <name type="scientific">Bdellovibrio bacteriovorus</name>
    <dbReference type="NCBI Taxonomy" id="959"/>
    <lineage>
        <taxon>Bacteria</taxon>
        <taxon>Pseudomonadati</taxon>
        <taxon>Bdellovibrionota</taxon>
        <taxon>Bdellovibrionia</taxon>
        <taxon>Bdellovibrionales</taxon>
        <taxon>Pseudobdellovibrionaceae</taxon>
        <taxon>Bdellovibrio</taxon>
    </lineage>
</organism>
<comment type="subcellular location">
    <subcellularLocation>
        <location evidence="1">Cell membrane</location>
        <topology evidence="1">Multi-pass membrane protein</topology>
    </subcellularLocation>
</comment>
<evidence type="ECO:0000259" key="9">
    <source>
        <dbReference type="Pfam" id="PF12704"/>
    </source>
</evidence>
<dbReference type="EMBL" id="LUKE01000001">
    <property type="protein sequence ID" value="KYG66039.1"/>
    <property type="molecule type" value="Genomic_DNA"/>
</dbReference>
<feature type="transmembrane region" description="Helical" evidence="7">
    <location>
        <begin position="311"/>
        <end position="336"/>
    </location>
</feature>
<keyword evidence="3" id="KW-1003">Cell membrane</keyword>
<dbReference type="PANTHER" id="PTHR30489">
    <property type="entry name" value="LIPOPROTEIN-RELEASING SYSTEM TRANSMEMBRANE PROTEIN LOLE"/>
    <property type="match status" value="1"/>
</dbReference>
<evidence type="ECO:0000256" key="7">
    <source>
        <dbReference type="SAM" id="Phobius"/>
    </source>
</evidence>
<dbReference type="Pfam" id="PF02687">
    <property type="entry name" value="FtsX"/>
    <property type="match status" value="1"/>
</dbReference>
<comment type="caution">
    <text evidence="10">The sequence shown here is derived from an EMBL/GenBank/DDBJ whole genome shotgun (WGS) entry which is preliminary data.</text>
</comment>
<accession>A0A150WP18</accession>
<reference evidence="10 11" key="1">
    <citation type="submission" date="2016-03" db="EMBL/GenBank/DDBJ databases">
        <authorList>
            <person name="Ploux O."/>
        </authorList>
    </citation>
    <scope>NUCLEOTIDE SEQUENCE [LARGE SCALE GENOMIC DNA]</scope>
    <source>
        <strain evidence="10 11">R0</strain>
    </source>
</reference>
<keyword evidence="10" id="KW-0449">Lipoprotein</keyword>
<proteinExistence type="inferred from homology"/>
<evidence type="ECO:0000256" key="6">
    <source>
        <dbReference type="ARBA" id="ARBA00023136"/>
    </source>
</evidence>
<feature type="domain" description="ABC3 transporter permease C-terminal" evidence="8">
    <location>
        <begin position="272"/>
        <end position="395"/>
    </location>
</feature>
<dbReference type="PANTHER" id="PTHR30489:SF0">
    <property type="entry name" value="LIPOPROTEIN-RELEASING SYSTEM TRANSMEMBRANE PROTEIN LOLE"/>
    <property type="match status" value="1"/>
</dbReference>
<dbReference type="InterPro" id="IPR051447">
    <property type="entry name" value="Lipoprotein-release_system"/>
</dbReference>
<evidence type="ECO:0000256" key="4">
    <source>
        <dbReference type="ARBA" id="ARBA00022692"/>
    </source>
</evidence>
<feature type="transmembrane region" description="Helical" evidence="7">
    <location>
        <begin position="20"/>
        <end position="39"/>
    </location>
</feature>
<evidence type="ECO:0000313" key="10">
    <source>
        <dbReference type="EMBL" id="KYG66039.1"/>
    </source>
</evidence>
<feature type="transmembrane region" description="Helical" evidence="7">
    <location>
        <begin position="371"/>
        <end position="391"/>
    </location>
</feature>
<evidence type="ECO:0000256" key="2">
    <source>
        <dbReference type="ARBA" id="ARBA00005236"/>
    </source>
</evidence>
<keyword evidence="4 7" id="KW-0812">Transmembrane</keyword>
<sequence>MFELCKIAWRNLFRNPRRTLASLCTVAFGASGLLIYQGFNTGVMNQYRENVIHGYYGYGQVFPKNYFGKVHETPWKQWFENPEQVEKDIRSSSAVTEVFPRVSFFSFIVKGGTTLGGKGEGVIPEREGKFFTELNFIEGHDLQGPDEIILGKGLAESIDAKVGDTVTLLTQTVNAQLNGADLKVAGIFFTGKKVIDDAFYRLDLKQAQQLLDTNRVEMFALATKGVDSWAQAEKEIHQANPNVEAVPFEILDKNYYQNSVDFLNAQFAFIRSIILVIVAMGIFNVISTGLLERAGEMGALRANGEKRSRLFKILVIENALLGILGGFLGVCLAILVDKTLLVKGILMPPAPGITRQFIIFLDIQPSHFTQALLLPMAATIIASLWPIMKLLKKSIPDLLRST</sequence>
<keyword evidence="5 7" id="KW-1133">Transmembrane helix</keyword>